<dbReference type="GO" id="GO:0005634">
    <property type="term" value="C:nucleus"/>
    <property type="evidence" value="ECO:0007669"/>
    <property type="project" value="UniProtKB-SubCell"/>
</dbReference>
<comment type="subcellular location">
    <subcellularLocation>
        <location evidence="1">Nucleus</location>
    </subcellularLocation>
</comment>
<keyword evidence="4" id="KW-0833">Ubl conjugation pathway</keyword>
<name>A0AA39C4W7_9HYME</name>
<dbReference type="Gene3D" id="2.60.210.10">
    <property type="entry name" value="Apoptosis, Tumor Necrosis Factor Receptor Associated Protein 2, Chain A"/>
    <property type="match status" value="1"/>
</dbReference>
<dbReference type="GO" id="GO:0030163">
    <property type="term" value="P:protein catabolic process"/>
    <property type="evidence" value="ECO:0007669"/>
    <property type="project" value="UniProtKB-ARBA"/>
</dbReference>
<evidence type="ECO:0000313" key="8">
    <source>
        <dbReference type="EMBL" id="KAK0157654.1"/>
    </source>
</evidence>
<feature type="domain" description="BTB" evidence="6">
    <location>
        <begin position="183"/>
        <end position="251"/>
    </location>
</feature>
<protein>
    <recommendedName>
        <fullName evidence="10">BTB/POZ domain-containing protein</fullName>
    </recommendedName>
</protein>
<evidence type="ECO:0000256" key="1">
    <source>
        <dbReference type="ARBA" id="ARBA00004123"/>
    </source>
</evidence>
<feature type="domain" description="MATH" evidence="7">
    <location>
        <begin position="11"/>
        <end position="147"/>
    </location>
</feature>
<dbReference type="InterPro" id="IPR000210">
    <property type="entry name" value="BTB/POZ_dom"/>
</dbReference>
<dbReference type="SUPFAM" id="SSF49599">
    <property type="entry name" value="TRAF domain-like"/>
    <property type="match status" value="1"/>
</dbReference>
<reference evidence="8" key="1">
    <citation type="journal article" date="2023" name="bioRxiv">
        <title>Scaffold-level genome assemblies of two parasitoid biocontrol wasps reveal the parthenogenesis mechanism and an associated novel virus.</title>
        <authorList>
            <person name="Inwood S."/>
            <person name="Skelly J."/>
            <person name="Guhlin J."/>
            <person name="Harrop T."/>
            <person name="Goldson S."/>
            <person name="Dearden P."/>
        </authorList>
    </citation>
    <scope>NUCLEOTIDE SEQUENCE</scope>
    <source>
        <strain evidence="8">Irish</strain>
        <tissue evidence="8">Whole body</tissue>
    </source>
</reference>
<keyword evidence="5" id="KW-0539">Nucleus</keyword>
<evidence type="ECO:0000313" key="9">
    <source>
        <dbReference type="Proteomes" id="UP001168990"/>
    </source>
</evidence>
<dbReference type="PROSITE" id="PS50097">
    <property type="entry name" value="BTB"/>
    <property type="match status" value="1"/>
</dbReference>
<dbReference type="Gene3D" id="1.25.40.420">
    <property type="match status" value="1"/>
</dbReference>
<organism evidence="8 9">
    <name type="scientific">Microctonus aethiopoides</name>
    <dbReference type="NCBI Taxonomy" id="144406"/>
    <lineage>
        <taxon>Eukaryota</taxon>
        <taxon>Metazoa</taxon>
        <taxon>Ecdysozoa</taxon>
        <taxon>Arthropoda</taxon>
        <taxon>Hexapoda</taxon>
        <taxon>Insecta</taxon>
        <taxon>Pterygota</taxon>
        <taxon>Neoptera</taxon>
        <taxon>Endopterygota</taxon>
        <taxon>Hymenoptera</taxon>
        <taxon>Apocrita</taxon>
        <taxon>Ichneumonoidea</taxon>
        <taxon>Braconidae</taxon>
        <taxon>Euphorinae</taxon>
        <taxon>Microctonus</taxon>
    </lineage>
</organism>
<evidence type="ECO:0000256" key="5">
    <source>
        <dbReference type="ARBA" id="ARBA00023242"/>
    </source>
</evidence>
<evidence type="ECO:0000259" key="7">
    <source>
        <dbReference type="PROSITE" id="PS50144"/>
    </source>
</evidence>
<evidence type="ECO:0008006" key="10">
    <source>
        <dbReference type="Google" id="ProtNLM"/>
    </source>
</evidence>
<evidence type="ECO:0000256" key="4">
    <source>
        <dbReference type="ARBA" id="ARBA00022786"/>
    </source>
</evidence>
<dbReference type="EMBL" id="JAQQBS010001425">
    <property type="protein sequence ID" value="KAK0157654.1"/>
    <property type="molecule type" value="Genomic_DNA"/>
</dbReference>
<dbReference type="InterPro" id="IPR002083">
    <property type="entry name" value="MATH/TRAF_dom"/>
</dbReference>
<comment type="caution">
    <text evidence="8">The sequence shown here is derived from an EMBL/GenBank/DDBJ whole genome shotgun (WGS) entry which is preliminary data.</text>
</comment>
<dbReference type="SUPFAM" id="SSF54695">
    <property type="entry name" value="POZ domain"/>
    <property type="match status" value="1"/>
</dbReference>
<dbReference type="Pfam" id="PF22486">
    <property type="entry name" value="MATH_2"/>
    <property type="match status" value="1"/>
</dbReference>
<evidence type="ECO:0000256" key="3">
    <source>
        <dbReference type="ARBA" id="ARBA00010846"/>
    </source>
</evidence>
<dbReference type="SMART" id="SM00225">
    <property type="entry name" value="BTB"/>
    <property type="match status" value="1"/>
</dbReference>
<dbReference type="Pfam" id="PF24570">
    <property type="entry name" value="BACK_BPM_SPOP"/>
    <property type="match status" value="1"/>
</dbReference>
<dbReference type="InterPro" id="IPR011333">
    <property type="entry name" value="SKP1/BTB/POZ_sf"/>
</dbReference>
<comment type="pathway">
    <text evidence="2">Protein modification; protein ubiquitination.</text>
</comment>
<dbReference type="AlphaFoldDB" id="A0AA39C4W7"/>
<dbReference type="Gene3D" id="3.30.710.10">
    <property type="entry name" value="Potassium Channel Kv1.1, Chain A"/>
    <property type="match status" value="1"/>
</dbReference>
<evidence type="ECO:0000256" key="2">
    <source>
        <dbReference type="ARBA" id="ARBA00004906"/>
    </source>
</evidence>
<comment type="similarity">
    <text evidence="3">Belongs to the Tdpoz family.</text>
</comment>
<dbReference type="InterPro" id="IPR056423">
    <property type="entry name" value="BACK_BPM_SPOP"/>
</dbReference>
<reference evidence="8" key="2">
    <citation type="submission" date="2023-03" db="EMBL/GenBank/DDBJ databases">
        <authorList>
            <person name="Inwood S.N."/>
            <person name="Skelly J.G."/>
            <person name="Guhlin J."/>
            <person name="Harrop T.W.R."/>
            <person name="Goldson S.G."/>
            <person name="Dearden P.K."/>
        </authorList>
    </citation>
    <scope>NUCLEOTIDE SEQUENCE</scope>
    <source>
        <strain evidence="8">Irish</strain>
        <tissue evidence="8">Whole body</tissue>
    </source>
</reference>
<proteinExistence type="inferred from homology"/>
<dbReference type="Proteomes" id="UP001168990">
    <property type="component" value="Unassembled WGS sequence"/>
</dbReference>
<keyword evidence="9" id="KW-1185">Reference proteome</keyword>
<accession>A0AA39C4W7</accession>
<evidence type="ECO:0000259" key="6">
    <source>
        <dbReference type="PROSITE" id="PS50097"/>
    </source>
</evidence>
<dbReference type="PANTHER" id="PTHR24413">
    <property type="entry name" value="SPECKLE-TYPE POZ PROTEIN"/>
    <property type="match status" value="1"/>
</dbReference>
<dbReference type="InterPro" id="IPR008974">
    <property type="entry name" value="TRAF-like"/>
</dbReference>
<dbReference type="PROSITE" id="PS50144">
    <property type="entry name" value="MATH"/>
    <property type="match status" value="1"/>
</dbReference>
<sequence>MECLTYVEKCRTEYIWTIDKFSTYLEFYNNLETPVSITSGKFLTEMNNEMIEWNFELQFNEIKSEYKDWISIYLFRLSPGEKKFNALFHLGILNSKKDELNFGNATRGEFTDDSLGYGKDKFLEKDMLIKNTKELLPNDCLTIICNLVTFDEPVTISRFVKIKKPIYNQFIDYKRLFDDPAFSDVTFVVGDKELKAHKAILLARSPKFASMVAGRILDNAEKNHVHITDINVNVMEALLKFIYTNEVDNIDGMVDDLLALADKYKIKDLKEICEETLYLSINDENSAKLLTIADRYHCDDLKEKTINYINKNGLDVLATDEFEVMEKNYPHLITEMYQTLFIQRSWN</sequence>
<gene>
    <name evidence="8" type="ORF">PV328_011365</name>
</gene>
<dbReference type="Pfam" id="PF00651">
    <property type="entry name" value="BTB"/>
    <property type="match status" value="1"/>
</dbReference>